<dbReference type="InterPro" id="IPR043519">
    <property type="entry name" value="NT_sf"/>
</dbReference>
<dbReference type="EMBL" id="JAUSTF010000004">
    <property type="protein sequence ID" value="MDQ0181012.1"/>
    <property type="molecule type" value="Genomic_DNA"/>
</dbReference>
<dbReference type="InterPro" id="IPR052366">
    <property type="entry name" value="GTP_Pyrophosphokinase"/>
</dbReference>
<name>A0AAW8DE50_9MICC</name>
<protein>
    <submittedName>
        <fullName evidence="2">PpGpp synthetase/RelA/SpoT-type nucleotidyltransferase</fullName>
    </submittedName>
</protein>
<dbReference type="EMBL" id="JAUSRG010000003">
    <property type="protein sequence ID" value="MDP9904560.1"/>
    <property type="molecule type" value="Genomic_DNA"/>
</dbReference>
<dbReference type="SMART" id="SM00954">
    <property type="entry name" value="RelA_SpoT"/>
    <property type="match status" value="1"/>
</dbReference>
<evidence type="ECO:0000313" key="4">
    <source>
        <dbReference type="Proteomes" id="UP001230951"/>
    </source>
</evidence>
<evidence type="ECO:0000313" key="2">
    <source>
        <dbReference type="EMBL" id="MDP9904560.1"/>
    </source>
</evidence>
<organism evidence="2 5">
    <name type="scientific">Arthrobacter bambusae</name>
    <dbReference type="NCBI Taxonomy" id="1338426"/>
    <lineage>
        <taxon>Bacteria</taxon>
        <taxon>Bacillati</taxon>
        <taxon>Actinomycetota</taxon>
        <taxon>Actinomycetes</taxon>
        <taxon>Micrococcales</taxon>
        <taxon>Micrococcaceae</taxon>
        <taxon>Arthrobacter</taxon>
    </lineage>
</organism>
<evidence type="ECO:0000313" key="3">
    <source>
        <dbReference type="EMBL" id="MDQ0181012.1"/>
    </source>
</evidence>
<dbReference type="Gene3D" id="3.30.460.10">
    <property type="entry name" value="Beta Polymerase, domain 2"/>
    <property type="match status" value="1"/>
</dbReference>
<dbReference type="InterPro" id="IPR007685">
    <property type="entry name" value="RelA_SpoT"/>
</dbReference>
<sequence length="248" mass="28152">MTEEVIDPPPSKTAVRNAGSTIREYMRGECSQDALDAALKTIRAYRAQFSDPLVTVQTRLRQIHQDLEMQGEPSQKVTQRLKKSTTIVDKLVRESGLNLARMQDIGGCRMVVETLEHLRMVEAEVRNVWGDALHHTKDYIEDPRESGYRAVHMIVVEAGQQIEIQLRTESMHSWAMLVEAFSGIAGQNLKQDGEHLIQDFLRLMSDMTAAGELGQQPTEDQLDNFRRLRDEVTEYLDAFAKEAGKDQP</sequence>
<dbReference type="PANTHER" id="PTHR47837:SF1">
    <property type="entry name" value="GTP PYROPHOSPHOKINASE YJBM"/>
    <property type="match status" value="1"/>
</dbReference>
<dbReference type="PANTHER" id="PTHR47837">
    <property type="entry name" value="GTP PYROPHOSPHOKINASE YJBM"/>
    <property type="match status" value="1"/>
</dbReference>
<dbReference type="AlphaFoldDB" id="A0AAW8DE50"/>
<dbReference type="Pfam" id="PF04607">
    <property type="entry name" value="RelA_SpoT"/>
    <property type="match status" value="1"/>
</dbReference>
<comment type="caution">
    <text evidence="2">The sequence shown here is derived from an EMBL/GenBank/DDBJ whole genome shotgun (WGS) entry which is preliminary data.</text>
</comment>
<feature type="domain" description="RelA/SpoT" evidence="1">
    <location>
        <begin position="79"/>
        <end position="189"/>
    </location>
</feature>
<dbReference type="Proteomes" id="UP001242995">
    <property type="component" value="Unassembled WGS sequence"/>
</dbReference>
<dbReference type="GO" id="GO:0015969">
    <property type="term" value="P:guanosine tetraphosphate metabolic process"/>
    <property type="evidence" value="ECO:0007669"/>
    <property type="project" value="InterPro"/>
</dbReference>
<dbReference type="SUPFAM" id="SSF81301">
    <property type="entry name" value="Nucleotidyltransferase"/>
    <property type="match status" value="1"/>
</dbReference>
<dbReference type="CDD" id="cd05399">
    <property type="entry name" value="NT_Rel-Spo_like"/>
    <property type="match status" value="1"/>
</dbReference>
<proteinExistence type="predicted"/>
<dbReference type="RefSeq" id="WP_306960323.1">
    <property type="nucleotide sequence ID" value="NZ_JAUSRG010000003.1"/>
</dbReference>
<reference evidence="2 4" key="1">
    <citation type="submission" date="2023-07" db="EMBL/GenBank/DDBJ databases">
        <title>Sorghum-associated microbial communities from plants grown in Nebraska, USA.</title>
        <authorList>
            <person name="Schachtman D."/>
        </authorList>
    </citation>
    <scope>NUCLEOTIDE SEQUENCE</scope>
    <source>
        <strain evidence="2">DS1006</strain>
        <strain evidence="3 4">DS1016</strain>
    </source>
</reference>
<keyword evidence="4" id="KW-1185">Reference proteome</keyword>
<gene>
    <name evidence="2" type="ORF">J2S90_001515</name>
    <name evidence="3" type="ORF">J2S93_002439</name>
</gene>
<evidence type="ECO:0000259" key="1">
    <source>
        <dbReference type="SMART" id="SM00954"/>
    </source>
</evidence>
<accession>A0AAW8DE50</accession>
<dbReference type="Proteomes" id="UP001230951">
    <property type="component" value="Unassembled WGS sequence"/>
</dbReference>
<evidence type="ECO:0000313" key="5">
    <source>
        <dbReference type="Proteomes" id="UP001242995"/>
    </source>
</evidence>